<proteinExistence type="predicted"/>
<evidence type="ECO:0000313" key="3">
    <source>
        <dbReference type="EMBL" id="MCD9874778.1"/>
    </source>
</evidence>
<name>A0A9Q3VNZ1_9ACTN</name>
<dbReference type="EMBL" id="JAJSBI010000006">
    <property type="protein sequence ID" value="MCD9874778.1"/>
    <property type="molecule type" value="Genomic_DNA"/>
</dbReference>
<evidence type="ECO:0000313" key="4">
    <source>
        <dbReference type="Proteomes" id="UP001108029"/>
    </source>
</evidence>
<sequence>MPARPLDMMNITSLVAAATAAPSLHNAQPWRFRHHTKVGTIELRADFERAMPHTDPGNRGLHIGCGAALFNLRVAAADSGLHVDTHLLPDPADRELLAVVHLDDSHRPDRDLATLFPAIARRHTSRHPFQDKPIPAAVQDALRDAALGEGAQLAFPAAWHVESLLEHVRDVEGRDSLHPERLEDVQRWTRIGAESAGTAVDGIPEGAFGPRKQGGRAPVRDFAGRQPVPGRPAAVFETTPHLALLGTHNDHPDDWLRAGQALERVLLLATLDGLATSLTSHALEQADLRELARDPRSAMGFVHMVLRLGYGPAGTGAPRRPVHEVLEIG</sequence>
<dbReference type="GO" id="GO:0016491">
    <property type="term" value="F:oxidoreductase activity"/>
    <property type="evidence" value="ECO:0007669"/>
    <property type="project" value="InterPro"/>
</dbReference>
<gene>
    <name evidence="3" type="ORF">LJ657_14015</name>
</gene>
<comment type="caution">
    <text evidence="3">The sequence shown here is derived from an EMBL/GenBank/DDBJ whole genome shotgun (WGS) entry which is preliminary data.</text>
</comment>
<evidence type="ECO:0000256" key="1">
    <source>
        <dbReference type="SAM" id="MobiDB-lite"/>
    </source>
</evidence>
<dbReference type="Proteomes" id="UP001108029">
    <property type="component" value="Unassembled WGS sequence"/>
</dbReference>
<protein>
    <submittedName>
        <fullName evidence="3">Nitroreductase</fullName>
    </submittedName>
</protein>
<feature type="domain" description="Nitroreductase" evidence="2">
    <location>
        <begin position="119"/>
        <end position="310"/>
    </location>
</feature>
<dbReference type="NCBIfam" id="NF047509">
    <property type="entry name" value="Rv3131_FMN_oxido"/>
    <property type="match status" value="1"/>
</dbReference>
<feature type="region of interest" description="Disordered" evidence="1">
    <location>
        <begin position="199"/>
        <end position="219"/>
    </location>
</feature>
<evidence type="ECO:0000259" key="2">
    <source>
        <dbReference type="Pfam" id="PF00881"/>
    </source>
</evidence>
<dbReference type="InterPro" id="IPR000415">
    <property type="entry name" value="Nitroreductase-like"/>
</dbReference>
<dbReference type="InterPro" id="IPR050627">
    <property type="entry name" value="Nitroreductase/BluB"/>
</dbReference>
<dbReference type="PANTHER" id="PTHR23026">
    <property type="entry name" value="NADPH NITROREDUCTASE"/>
    <property type="match status" value="1"/>
</dbReference>
<accession>A0A9Q3VNZ1</accession>
<dbReference type="Gene3D" id="3.40.109.10">
    <property type="entry name" value="NADH Oxidase"/>
    <property type="match status" value="1"/>
</dbReference>
<dbReference type="InterPro" id="IPR029479">
    <property type="entry name" value="Nitroreductase"/>
</dbReference>
<reference evidence="3" key="1">
    <citation type="submission" date="2021-12" db="EMBL/GenBank/DDBJ databases">
        <authorList>
            <person name="Lee J.-H."/>
            <person name="Kim S.-B."/>
        </authorList>
    </citation>
    <scope>NUCLEOTIDE SEQUENCE</scope>
    <source>
        <strain evidence="3">NR30</strain>
    </source>
</reference>
<dbReference type="AlphaFoldDB" id="A0A9Q3VNZ1"/>
<dbReference type="PANTHER" id="PTHR23026:SF123">
    <property type="entry name" value="NAD(P)H NITROREDUCTASE RV3131-RELATED"/>
    <property type="match status" value="1"/>
</dbReference>
<dbReference type="Pfam" id="PF00881">
    <property type="entry name" value="Nitroreductase"/>
    <property type="match status" value="1"/>
</dbReference>
<keyword evidence="4" id="KW-1185">Reference proteome</keyword>
<organism evidence="3 4">
    <name type="scientific">Streptomyces guryensis</name>
    <dbReference type="NCBI Taxonomy" id="2886947"/>
    <lineage>
        <taxon>Bacteria</taxon>
        <taxon>Bacillati</taxon>
        <taxon>Actinomycetota</taxon>
        <taxon>Actinomycetes</taxon>
        <taxon>Kitasatosporales</taxon>
        <taxon>Streptomycetaceae</taxon>
        <taxon>Streptomyces</taxon>
    </lineage>
</organism>
<dbReference type="RefSeq" id="WP_232648912.1">
    <property type="nucleotide sequence ID" value="NZ_JAJSBI010000006.1"/>
</dbReference>
<dbReference type="SUPFAM" id="SSF55469">
    <property type="entry name" value="FMN-dependent nitroreductase-like"/>
    <property type="match status" value="2"/>
</dbReference>